<evidence type="ECO:0000259" key="1">
    <source>
        <dbReference type="Pfam" id="PF13673"/>
    </source>
</evidence>
<name>A0A1H4KA30_9HYPH</name>
<keyword evidence="3" id="KW-1185">Reference proteome</keyword>
<dbReference type="GO" id="GO:0016747">
    <property type="term" value="F:acyltransferase activity, transferring groups other than amino-acyl groups"/>
    <property type="evidence" value="ECO:0007669"/>
    <property type="project" value="InterPro"/>
</dbReference>
<dbReference type="Gene3D" id="3.40.630.30">
    <property type="match status" value="1"/>
</dbReference>
<sequence>MSEKPEILYACEPNLEAVEFGRVLRESGLGAIRPIDDEARLRRMITGAGLIVTARRNVEDRPLVGVARSVTDFSWCAYLSDLAVSSKAQGLGIGQGLIDETRRQLGPDVGLMLASVPEAVGFYERIGMGRIDDAFWFRRER</sequence>
<protein>
    <submittedName>
        <fullName evidence="2">Acetyltransferase (GNAT) domain-containing protein</fullName>
    </submittedName>
</protein>
<gene>
    <name evidence="2" type="ORF">SAMN05216452_2084</name>
</gene>
<feature type="domain" description="N-acetyltransferase" evidence="1">
    <location>
        <begin position="40"/>
        <end position="132"/>
    </location>
</feature>
<reference evidence="3" key="1">
    <citation type="submission" date="2016-10" db="EMBL/GenBank/DDBJ databases">
        <authorList>
            <person name="Varghese N."/>
            <person name="Submissions S."/>
        </authorList>
    </citation>
    <scope>NUCLEOTIDE SEQUENCE [LARGE SCALE GENOMIC DNA]</scope>
    <source>
        <strain evidence="3">ES.061</strain>
    </source>
</reference>
<dbReference type="InterPro" id="IPR016181">
    <property type="entry name" value="Acyl_CoA_acyltransferase"/>
</dbReference>
<dbReference type="PANTHER" id="PTHR43233:SF1">
    <property type="entry name" value="FAMILY N-ACETYLTRANSFERASE, PUTATIVE (AFU_ORTHOLOGUE AFUA_6G03350)-RELATED"/>
    <property type="match status" value="1"/>
</dbReference>
<dbReference type="RefSeq" id="WP_090328715.1">
    <property type="nucleotide sequence ID" value="NZ_FNSL01000001.1"/>
</dbReference>
<dbReference type="InterPro" id="IPR053144">
    <property type="entry name" value="Acetyltransferase_Butenolide"/>
</dbReference>
<dbReference type="AlphaFoldDB" id="A0A1H4KA30"/>
<dbReference type="InterPro" id="IPR000182">
    <property type="entry name" value="GNAT_dom"/>
</dbReference>
<evidence type="ECO:0000313" key="2">
    <source>
        <dbReference type="EMBL" id="SEB55321.1"/>
    </source>
</evidence>
<dbReference type="EMBL" id="FNSL01000001">
    <property type="protein sequence ID" value="SEB55321.1"/>
    <property type="molecule type" value="Genomic_DNA"/>
</dbReference>
<evidence type="ECO:0000313" key="3">
    <source>
        <dbReference type="Proteomes" id="UP000199064"/>
    </source>
</evidence>
<organism evidence="2 3">
    <name type="scientific">Nitratireductor aquibiodomus</name>
    <dbReference type="NCBI Taxonomy" id="204799"/>
    <lineage>
        <taxon>Bacteria</taxon>
        <taxon>Pseudomonadati</taxon>
        <taxon>Pseudomonadota</taxon>
        <taxon>Alphaproteobacteria</taxon>
        <taxon>Hyphomicrobiales</taxon>
        <taxon>Phyllobacteriaceae</taxon>
        <taxon>Nitratireductor</taxon>
    </lineage>
</organism>
<dbReference type="PANTHER" id="PTHR43233">
    <property type="entry name" value="FAMILY N-ACETYLTRANSFERASE, PUTATIVE (AFU_ORTHOLOGUE AFUA_6G03350)-RELATED"/>
    <property type="match status" value="1"/>
</dbReference>
<dbReference type="Pfam" id="PF13673">
    <property type="entry name" value="Acetyltransf_10"/>
    <property type="match status" value="1"/>
</dbReference>
<dbReference type="Proteomes" id="UP000199064">
    <property type="component" value="Unassembled WGS sequence"/>
</dbReference>
<accession>A0A1H4KA30</accession>
<dbReference type="SUPFAM" id="SSF55729">
    <property type="entry name" value="Acyl-CoA N-acyltransferases (Nat)"/>
    <property type="match status" value="1"/>
</dbReference>
<keyword evidence="2" id="KW-0808">Transferase</keyword>
<proteinExistence type="predicted"/>